<dbReference type="Pfam" id="PF02558">
    <property type="entry name" value="ApbA"/>
    <property type="match status" value="1"/>
</dbReference>
<evidence type="ECO:0000256" key="3">
    <source>
        <dbReference type="ARBA" id="ARBA00013014"/>
    </source>
</evidence>
<keyword evidence="5 9" id="KW-0521">NADP</keyword>
<dbReference type="SUPFAM" id="SSF51735">
    <property type="entry name" value="NAD(P)-binding Rossmann-fold domains"/>
    <property type="match status" value="1"/>
</dbReference>
<protein>
    <recommendedName>
        <fullName evidence="4 9">2-dehydropantoate 2-reductase</fullName>
        <ecNumber evidence="3 9">1.1.1.169</ecNumber>
    </recommendedName>
    <alternativeName>
        <fullName evidence="7 9">Ketopantoate reductase</fullName>
    </alternativeName>
</protein>
<evidence type="ECO:0000256" key="2">
    <source>
        <dbReference type="ARBA" id="ARBA00007870"/>
    </source>
</evidence>
<dbReference type="GO" id="GO:0008677">
    <property type="term" value="F:2-dehydropantoate 2-reductase activity"/>
    <property type="evidence" value="ECO:0007669"/>
    <property type="project" value="UniProtKB-EC"/>
</dbReference>
<dbReference type="FunFam" id="1.10.1040.10:FF:000017">
    <property type="entry name" value="2-dehydropantoate 2-reductase"/>
    <property type="match status" value="1"/>
</dbReference>
<gene>
    <name evidence="12" type="ORF">AVDCRST_MAG59-893</name>
</gene>
<evidence type="ECO:0000256" key="1">
    <source>
        <dbReference type="ARBA" id="ARBA00004994"/>
    </source>
</evidence>
<dbReference type="EMBL" id="CADCWF010000047">
    <property type="protein sequence ID" value="CAA9541737.1"/>
    <property type="molecule type" value="Genomic_DNA"/>
</dbReference>
<evidence type="ECO:0000259" key="10">
    <source>
        <dbReference type="Pfam" id="PF02558"/>
    </source>
</evidence>
<dbReference type="InterPro" id="IPR003710">
    <property type="entry name" value="ApbA"/>
</dbReference>
<evidence type="ECO:0000313" key="12">
    <source>
        <dbReference type="EMBL" id="CAA9541737.1"/>
    </source>
</evidence>
<accession>A0A6J4U5R3</accession>
<dbReference type="InterPro" id="IPR013752">
    <property type="entry name" value="KPA_reductase"/>
</dbReference>
<dbReference type="PANTHER" id="PTHR43765:SF2">
    <property type="entry name" value="2-DEHYDROPANTOATE 2-REDUCTASE"/>
    <property type="match status" value="1"/>
</dbReference>
<evidence type="ECO:0000256" key="8">
    <source>
        <dbReference type="ARBA" id="ARBA00048793"/>
    </source>
</evidence>
<sequence length="317" mass="33163">MRIVVVGGAGAMGGVWAARLHGAGHEVGVLDVSPAALAAIARDGLIVERKDGSTEVARLPASADAGELGVADAVIFFTKSYHTPSAADLARPLVGPETTVVSLQNGWGNADALAGFYPPERLVMGVTYHSATVKAPGRIAHTADAGPTFVGPYLDGAPLERAEAVAAAMERAGIATTVSARAKTEVWRKLILNCATLPTSALTRLYTGELGKPGPVRDLEDELTREATTVARALGHEIDPDERVATIHEHLARGGKGKPSMLQDVEGKRPTEIDVINGAVVREADRLGLDVPVNRAMVALVKGLERSWRQDEDGSAA</sequence>
<keyword evidence="9" id="KW-0566">Pantothenate biosynthesis</keyword>
<keyword evidence="6 9" id="KW-0560">Oxidoreductase</keyword>
<dbReference type="UniPathway" id="UPA00028">
    <property type="reaction ID" value="UER00004"/>
</dbReference>
<dbReference type="InterPro" id="IPR008927">
    <property type="entry name" value="6-PGluconate_DH-like_C_sf"/>
</dbReference>
<dbReference type="Pfam" id="PF08546">
    <property type="entry name" value="ApbA_C"/>
    <property type="match status" value="1"/>
</dbReference>
<dbReference type="InterPro" id="IPR013328">
    <property type="entry name" value="6PGD_dom2"/>
</dbReference>
<feature type="domain" description="Ketopantoate reductase C-terminal" evidence="11">
    <location>
        <begin position="184"/>
        <end position="305"/>
    </location>
</feature>
<reference evidence="12" key="1">
    <citation type="submission" date="2020-02" db="EMBL/GenBank/DDBJ databases">
        <authorList>
            <person name="Meier V. D."/>
        </authorList>
    </citation>
    <scope>NUCLEOTIDE SEQUENCE</scope>
    <source>
        <strain evidence="12">AVDCRST_MAG59</strain>
    </source>
</reference>
<evidence type="ECO:0000256" key="6">
    <source>
        <dbReference type="ARBA" id="ARBA00023002"/>
    </source>
</evidence>
<dbReference type="Gene3D" id="3.40.50.720">
    <property type="entry name" value="NAD(P)-binding Rossmann-like Domain"/>
    <property type="match status" value="1"/>
</dbReference>
<name>A0A6J4U5R3_9BACT</name>
<comment type="similarity">
    <text evidence="2 9">Belongs to the ketopantoate reductase family.</text>
</comment>
<dbReference type="InterPro" id="IPR013332">
    <property type="entry name" value="KPR_N"/>
</dbReference>
<dbReference type="AlphaFoldDB" id="A0A6J4U5R3"/>
<comment type="catalytic activity">
    <reaction evidence="8 9">
        <text>(R)-pantoate + NADP(+) = 2-dehydropantoate + NADPH + H(+)</text>
        <dbReference type="Rhea" id="RHEA:16233"/>
        <dbReference type="ChEBI" id="CHEBI:11561"/>
        <dbReference type="ChEBI" id="CHEBI:15378"/>
        <dbReference type="ChEBI" id="CHEBI:15980"/>
        <dbReference type="ChEBI" id="CHEBI:57783"/>
        <dbReference type="ChEBI" id="CHEBI:58349"/>
        <dbReference type="EC" id="1.1.1.169"/>
    </reaction>
</comment>
<proteinExistence type="inferred from homology"/>
<comment type="pathway">
    <text evidence="1 9">Cofactor biosynthesis; (R)-pantothenate biosynthesis; (R)-pantoate from 3-methyl-2-oxobutanoate: step 2/2.</text>
</comment>
<comment type="function">
    <text evidence="9">Catalyzes the NADPH-dependent reduction of ketopantoate into pantoic acid.</text>
</comment>
<dbReference type="InterPro" id="IPR050838">
    <property type="entry name" value="Ketopantoate_reductase"/>
</dbReference>
<feature type="domain" description="Ketopantoate reductase N-terminal" evidence="10">
    <location>
        <begin position="5"/>
        <end position="153"/>
    </location>
</feature>
<evidence type="ECO:0000256" key="7">
    <source>
        <dbReference type="ARBA" id="ARBA00032024"/>
    </source>
</evidence>
<dbReference type="Gene3D" id="1.10.1040.10">
    <property type="entry name" value="N-(1-d-carboxylethyl)-l-norvaline Dehydrogenase, domain 2"/>
    <property type="match status" value="1"/>
</dbReference>
<evidence type="ECO:0000259" key="11">
    <source>
        <dbReference type="Pfam" id="PF08546"/>
    </source>
</evidence>
<evidence type="ECO:0000256" key="4">
    <source>
        <dbReference type="ARBA" id="ARBA00019465"/>
    </source>
</evidence>
<dbReference type="GO" id="GO:0015940">
    <property type="term" value="P:pantothenate biosynthetic process"/>
    <property type="evidence" value="ECO:0007669"/>
    <property type="project" value="UniProtKB-UniPathway"/>
</dbReference>
<organism evidence="12">
    <name type="scientific">uncultured Thermomicrobiales bacterium</name>
    <dbReference type="NCBI Taxonomy" id="1645740"/>
    <lineage>
        <taxon>Bacteria</taxon>
        <taxon>Pseudomonadati</taxon>
        <taxon>Thermomicrobiota</taxon>
        <taxon>Thermomicrobia</taxon>
        <taxon>Thermomicrobiales</taxon>
        <taxon>environmental samples</taxon>
    </lineage>
</organism>
<dbReference type="NCBIfam" id="TIGR00745">
    <property type="entry name" value="apbA_panE"/>
    <property type="match status" value="1"/>
</dbReference>
<evidence type="ECO:0000256" key="9">
    <source>
        <dbReference type="RuleBase" id="RU362068"/>
    </source>
</evidence>
<evidence type="ECO:0000256" key="5">
    <source>
        <dbReference type="ARBA" id="ARBA00022857"/>
    </source>
</evidence>
<dbReference type="InterPro" id="IPR036291">
    <property type="entry name" value="NAD(P)-bd_dom_sf"/>
</dbReference>
<dbReference type="SUPFAM" id="SSF48179">
    <property type="entry name" value="6-phosphogluconate dehydrogenase C-terminal domain-like"/>
    <property type="match status" value="1"/>
</dbReference>
<dbReference type="GO" id="GO:0005737">
    <property type="term" value="C:cytoplasm"/>
    <property type="evidence" value="ECO:0007669"/>
    <property type="project" value="TreeGrafter"/>
</dbReference>
<dbReference type="PANTHER" id="PTHR43765">
    <property type="entry name" value="2-DEHYDROPANTOATE 2-REDUCTASE-RELATED"/>
    <property type="match status" value="1"/>
</dbReference>
<dbReference type="EC" id="1.1.1.169" evidence="3 9"/>
<dbReference type="GO" id="GO:0050661">
    <property type="term" value="F:NADP binding"/>
    <property type="evidence" value="ECO:0007669"/>
    <property type="project" value="TreeGrafter"/>
</dbReference>